<dbReference type="Pfam" id="PF03091">
    <property type="entry name" value="CutA1"/>
    <property type="match status" value="1"/>
</dbReference>
<evidence type="ECO:0000313" key="2">
    <source>
        <dbReference type="EMBL" id="MFC0843332.1"/>
    </source>
</evidence>
<evidence type="ECO:0000256" key="1">
    <source>
        <dbReference type="ARBA" id="ARBA00010169"/>
    </source>
</evidence>
<dbReference type="InterPro" id="IPR015867">
    <property type="entry name" value="N-reg_PII/ATP_PRibTrfase_C"/>
</dbReference>
<sequence length="109" mass="11972">MDEDLSTYVLVMTTVDTKDGADKLSRAVVDARLAASGQVTGPIETTYRHLGEVAQGTEWQVLFRTTGDRLPELEALVSAEHPYDSPEIISLPILSGPPAYLEWITRATR</sequence>
<dbReference type="Proteomes" id="UP001589887">
    <property type="component" value="Unassembled WGS sequence"/>
</dbReference>
<name>A0ABV6TC11_9ACTN</name>
<dbReference type="InterPro" id="IPR004323">
    <property type="entry name" value="Ion_tolerance_CutA"/>
</dbReference>
<comment type="similarity">
    <text evidence="1">Belongs to the CutA family.</text>
</comment>
<dbReference type="RefSeq" id="WP_394317129.1">
    <property type="nucleotide sequence ID" value="NZ_JBHMQV010000004.1"/>
</dbReference>
<keyword evidence="3" id="KW-1185">Reference proteome</keyword>
<organism evidence="2 3">
    <name type="scientific">Streptomyces noboritoensis</name>
    <dbReference type="NCBI Taxonomy" id="67337"/>
    <lineage>
        <taxon>Bacteria</taxon>
        <taxon>Bacillati</taxon>
        <taxon>Actinomycetota</taxon>
        <taxon>Actinomycetes</taxon>
        <taxon>Kitasatosporales</taxon>
        <taxon>Streptomycetaceae</taxon>
        <taxon>Streptomyces</taxon>
    </lineage>
</organism>
<dbReference type="Gene3D" id="3.30.70.120">
    <property type="match status" value="1"/>
</dbReference>
<comment type="caution">
    <text evidence="2">The sequence shown here is derived from an EMBL/GenBank/DDBJ whole genome shotgun (WGS) entry which is preliminary data.</text>
</comment>
<accession>A0ABV6TC11</accession>
<evidence type="ECO:0000313" key="3">
    <source>
        <dbReference type="Proteomes" id="UP001589887"/>
    </source>
</evidence>
<protein>
    <submittedName>
        <fullName evidence="2">Divalent-cation tolerance protein CutA</fullName>
    </submittedName>
</protein>
<dbReference type="InterPro" id="IPR011322">
    <property type="entry name" value="N-reg_PII-like_a/b"/>
</dbReference>
<dbReference type="SUPFAM" id="SSF54913">
    <property type="entry name" value="GlnB-like"/>
    <property type="match status" value="1"/>
</dbReference>
<dbReference type="PANTHER" id="PTHR23419">
    <property type="entry name" value="DIVALENT CATION TOLERANCE CUTA-RELATED"/>
    <property type="match status" value="1"/>
</dbReference>
<reference evidence="2 3" key="1">
    <citation type="submission" date="2024-09" db="EMBL/GenBank/DDBJ databases">
        <authorList>
            <person name="Sun Q."/>
            <person name="Mori K."/>
        </authorList>
    </citation>
    <scope>NUCLEOTIDE SEQUENCE [LARGE SCALE GENOMIC DNA]</scope>
    <source>
        <strain evidence="2 3">JCM 4557</strain>
    </source>
</reference>
<gene>
    <name evidence="2" type="primary">cutA</name>
    <name evidence="2" type="ORF">ACFH04_06215</name>
</gene>
<dbReference type="EMBL" id="JBHMQV010000004">
    <property type="protein sequence ID" value="MFC0843332.1"/>
    <property type="molecule type" value="Genomic_DNA"/>
</dbReference>
<proteinExistence type="inferred from homology"/>
<dbReference type="PANTHER" id="PTHR23419:SF8">
    <property type="entry name" value="FI09726P"/>
    <property type="match status" value="1"/>
</dbReference>